<dbReference type="GO" id="GO:0016616">
    <property type="term" value="F:oxidoreductase activity, acting on the CH-OH group of donors, NAD or NADP as acceptor"/>
    <property type="evidence" value="ECO:0007669"/>
    <property type="project" value="TreeGrafter"/>
</dbReference>
<evidence type="ECO:0000313" key="4">
    <source>
        <dbReference type="Proteomes" id="UP000182409"/>
    </source>
</evidence>
<dbReference type="NCBIfam" id="NF005559">
    <property type="entry name" value="PRK07231.1"/>
    <property type="match status" value="1"/>
</dbReference>
<organism evidence="3 4">
    <name type="scientific">Terriglobus roseus</name>
    <dbReference type="NCBI Taxonomy" id="392734"/>
    <lineage>
        <taxon>Bacteria</taxon>
        <taxon>Pseudomonadati</taxon>
        <taxon>Acidobacteriota</taxon>
        <taxon>Terriglobia</taxon>
        <taxon>Terriglobales</taxon>
        <taxon>Acidobacteriaceae</taxon>
        <taxon>Terriglobus</taxon>
    </lineage>
</organism>
<name>A0A1H4K8J9_9BACT</name>
<evidence type="ECO:0000256" key="1">
    <source>
        <dbReference type="ARBA" id="ARBA00006484"/>
    </source>
</evidence>
<dbReference type="FunFam" id="3.40.50.720:FF:000084">
    <property type="entry name" value="Short-chain dehydrogenase reductase"/>
    <property type="match status" value="1"/>
</dbReference>
<dbReference type="OrthoDB" id="110471at2"/>
<evidence type="ECO:0000256" key="2">
    <source>
        <dbReference type="ARBA" id="ARBA00023002"/>
    </source>
</evidence>
<accession>A0A1H4K8J9</accession>
<dbReference type="PRINTS" id="PR00081">
    <property type="entry name" value="GDHRDH"/>
</dbReference>
<comment type="similarity">
    <text evidence="1">Belongs to the short-chain dehydrogenases/reductases (SDR) family.</text>
</comment>
<evidence type="ECO:0000313" key="3">
    <source>
        <dbReference type="EMBL" id="SEB54727.1"/>
    </source>
</evidence>
<dbReference type="Proteomes" id="UP000182409">
    <property type="component" value="Unassembled WGS sequence"/>
</dbReference>
<keyword evidence="2" id="KW-0560">Oxidoreductase</keyword>
<dbReference type="PANTHER" id="PTHR42760:SF133">
    <property type="entry name" value="3-OXOACYL-[ACYL-CARRIER-PROTEIN] REDUCTASE"/>
    <property type="match status" value="1"/>
</dbReference>
<reference evidence="3 4" key="1">
    <citation type="submission" date="2016-10" db="EMBL/GenBank/DDBJ databases">
        <authorList>
            <person name="de Groot N.N."/>
        </authorList>
    </citation>
    <scope>NUCLEOTIDE SEQUENCE [LARGE SCALE GENOMIC DNA]</scope>
    <source>
        <strain evidence="3 4">AB35.6</strain>
    </source>
</reference>
<dbReference type="InterPro" id="IPR036291">
    <property type="entry name" value="NAD(P)-bd_dom_sf"/>
</dbReference>
<dbReference type="AlphaFoldDB" id="A0A1H4K8J9"/>
<proteinExistence type="inferred from homology"/>
<sequence>MPNRLDGKVVLITGAARGIGEAHARLFAAEGADVVLADVRRDLGAPLAKDIEVQGGRAIYVDLDVTRSEQWESAVKTAVSHYGKLTSLVNNAAIYSDKGLECTPPDLWSKILHTNLDGQWLGMLAAMPELLKNKGAAIVNVCSLFGNIGVPGSTAYQASKGGVRLLTKSVAMEYAKRGVRVNSVHPGSINTDFATGVVTDEKLNEMRTQIPMGRPGESIEVAYGSLYLCSDEASYLTGTELIIDGGWSVP</sequence>
<dbReference type="Pfam" id="PF13561">
    <property type="entry name" value="adh_short_C2"/>
    <property type="match status" value="1"/>
</dbReference>
<gene>
    <name evidence="3" type="ORF">SAMN05443244_1061</name>
</gene>
<dbReference type="EMBL" id="FNSD01000001">
    <property type="protein sequence ID" value="SEB54727.1"/>
    <property type="molecule type" value="Genomic_DNA"/>
</dbReference>
<dbReference type="PRINTS" id="PR00080">
    <property type="entry name" value="SDRFAMILY"/>
</dbReference>
<protein>
    <submittedName>
        <fullName evidence="3">Cyclopentanol dehydrogenase</fullName>
    </submittedName>
</protein>
<dbReference type="PANTHER" id="PTHR42760">
    <property type="entry name" value="SHORT-CHAIN DEHYDROGENASES/REDUCTASES FAMILY MEMBER"/>
    <property type="match status" value="1"/>
</dbReference>
<dbReference type="SUPFAM" id="SSF51735">
    <property type="entry name" value="NAD(P)-binding Rossmann-fold domains"/>
    <property type="match status" value="1"/>
</dbReference>
<dbReference type="Gene3D" id="3.40.50.720">
    <property type="entry name" value="NAD(P)-binding Rossmann-like Domain"/>
    <property type="match status" value="1"/>
</dbReference>
<dbReference type="InterPro" id="IPR002347">
    <property type="entry name" value="SDR_fam"/>
</dbReference>